<comment type="caution">
    <text evidence="1">The sequence shown here is derived from an EMBL/GenBank/DDBJ whole genome shotgun (WGS) entry which is preliminary data.</text>
</comment>
<accession>A0A4R1SCU7</accession>
<dbReference type="Proteomes" id="UP000295008">
    <property type="component" value="Unassembled WGS sequence"/>
</dbReference>
<evidence type="ECO:0000313" key="2">
    <source>
        <dbReference type="Proteomes" id="UP000295008"/>
    </source>
</evidence>
<dbReference type="AlphaFoldDB" id="A0A4R1SCU7"/>
<name>A0A4R1SCU7_HYDET</name>
<organism evidence="1 2">
    <name type="scientific">Hydrogenispora ethanolica</name>
    <dbReference type="NCBI Taxonomy" id="1082276"/>
    <lineage>
        <taxon>Bacteria</taxon>
        <taxon>Bacillati</taxon>
        <taxon>Bacillota</taxon>
        <taxon>Hydrogenispora</taxon>
    </lineage>
</organism>
<protein>
    <submittedName>
        <fullName evidence="1">Uncharacterized protein</fullName>
    </submittedName>
</protein>
<dbReference type="EMBL" id="SLUN01000002">
    <property type="protein sequence ID" value="TCL76422.1"/>
    <property type="molecule type" value="Genomic_DNA"/>
</dbReference>
<reference evidence="1 2" key="1">
    <citation type="submission" date="2019-03" db="EMBL/GenBank/DDBJ databases">
        <title>Genomic Encyclopedia of Type Strains, Phase IV (KMG-IV): sequencing the most valuable type-strain genomes for metagenomic binning, comparative biology and taxonomic classification.</title>
        <authorList>
            <person name="Goeker M."/>
        </authorList>
    </citation>
    <scope>NUCLEOTIDE SEQUENCE [LARGE SCALE GENOMIC DNA]</scope>
    <source>
        <strain evidence="1 2">LX-B</strain>
    </source>
</reference>
<sequence length="100" mass="10771">MYPLLPPGFCEHPDLRTEFITTPLILSSQSNQPVEPEYAAECQGWEPGKLPQTSGKLPQGLSMLPEASVFFPGGSGMHPEGLVLYPETLGKLPEGFGMLG</sequence>
<gene>
    <name evidence="1" type="ORF">EDC14_1002181</name>
</gene>
<keyword evidence="2" id="KW-1185">Reference proteome</keyword>
<evidence type="ECO:0000313" key="1">
    <source>
        <dbReference type="EMBL" id="TCL76422.1"/>
    </source>
</evidence>
<proteinExistence type="predicted"/>